<dbReference type="Proteomes" id="UP000566995">
    <property type="component" value="Unassembled WGS sequence"/>
</dbReference>
<keyword evidence="1" id="KW-0472">Membrane</keyword>
<keyword evidence="1" id="KW-1133">Transmembrane helix</keyword>
<dbReference type="EMBL" id="JACHLI010000074">
    <property type="protein sequence ID" value="MBB4868276.1"/>
    <property type="molecule type" value="Genomic_DNA"/>
</dbReference>
<comment type="caution">
    <text evidence="2">The sequence shown here is derived from an EMBL/GenBank/DDBJ whole genome shotgun (WGS) entry which is preliminary data.</text>
</comment>
<protein>
    <submittedName>
        <fullName evidence="2">Uncharacterized protein</fullName>
    </submittedName>
</protein>
<feature type="transmembrane region" description="Helical" evidence="1">
    <location>
        <begin position="12"/>
        <end position="35"/>
    </location>
</feature>
<feature type="transmembrane region" description="Helical" evidence="1">
    <location>
        <begin position="88"/>
        <end position="117"/>
    </location>
</feature>
<accession>A0A7W7KT76</accession>
<feature type="transmembrane region" description="Helical" evidence="1">
    <location>
        <begin position="47"/>
        <end position="68"/>
    </location>
</feature>
<dbReference type="AlphaFoldDB" id="A0A7W7KT76"/>
<proteinExistence type="predicted"/>
<sequence>MDHDVQQNEPDVPMISPAVIGWAIAAVVVSILFVVKNNSALVLGASTFAKICAIAVGSVLGLIGAVLGDALRRFARPDAVYTRGGMLHLIWIKVFWMIGPQVIGLIGGIAIGCAIVLR</sequence>
<dbReference type="RefSeq" id="WP_221455240.1">
    <property type="nucleotide sequence ID" value="NZ_JACHLI010000074.1"/>
</dbReference>
<evidence type="ECO:0000256" key="1">
    <source>
        <dbReference type="SAM" id="Phobius"/>
    </source>
</evidence>
<evidence type="ECO:0000313" key="3">
    <source>
        <dbReference type="Proteomes" id="UP000566995"/>
    </source>
</evidence>
<gene>
    <name evidence="2" type="ORF">HNP46_007199</name>
</gene>
<reference evidence="2 3" key="1">
    <citation type="submission" date="2020-08" db="EMBL/GenBank/DDBJ databases">
        <title>Functional genomics of gut bacteria from endangered species of beetles.</title>
        <authorList>
            <person name="Carlos-Shanley C."/>
        </authorList>
    </citation>
    <scope>NUCLEOTIDE SEQUENCE [LARGE SCALE GENOMIC DNA]</scope>
    <source>
        <strain evidence="2 3">S00179</strain>
    </source>
</reference>
<evidence type="ECO:0000313" key="2">
    <source>
        <dbReference type="EMBL" id="MBB4868276.1"/>
    </source>
</evidence>
<name>A0A7W7KT76_PSENT</name>
<keyword evidence="1" id="KW-0812">Transmembrane</keyword>
<organism evidence="2 3">
    <name type="scientific">Pseudomonas nitroreducens</name>
    <dbReference type="NCBI Taxonomy" id="46680"/>
    <lineage>
        <taxon>Bacteria</taxon>
        <taxon>Pseudomonadati</taxon>
        <taxon>Pseudomonadota</taxon>
        <taxon>Gammaproteobacteria</taxon>
        <taxon>Pseudomonadales</taxon>
        <taxon>Pseudomonadaceae</taxon>
        <taxon>Pseudomonas</taxon>
    </lineage>
</organism>